<dbReference type="HOGENOM" id="CLU_117112_2_0_5"/>
<evidence type="ECO:0000313" key="5">
    <source>
        <dbReference type="Proteomes" id="UP000000692"/>
    </source>
</evidence>
<dbReference type="InterPro" id="IPR050832">
    <property type="entry name" value="Bact_Acetyltransf"/>
</dbReference>
<dbReference type="InterPro" id="IPR016181">
    <property type="entry name" value="Acyl_CoA_acyltransferase"/>
</dbReference>
<organism evidence="4 5">
    <name type="scientific">Ketogulonicigenium vulgare (strain WSH-001)</name>
    <dbReference type="NCBI Taxonomy" id="759362"/>
    <lineage>
        <taxon>Bacteria</taxon>
        <taxon>Pseudomonadati</taxon>
        <taxon>Pseudomonadota</taxon>
        <taxon>Alphaproteobacteria</taxon>
        <taxon>Rhodobacterales</taxon>
        <taxon>Roseobacteraceae</taxon>
        <taxon>Ketogulonicigenium</taxon>
    </lineage>
</organism>
<protein>
    <submittedName>
        <fullName evidence="4">Acetyltransferase, GNAT family protein</fullName>
    </submittedName>
</protein>
<dbReference type="eggNOG" id="COG3153">
    <property type="taxonomic scope" value="Bacteria"/>
</dbReference>
<keyword evidence="5" id="KW-1185">Reference proteome</keyword>
<gene>
    <name evidence="4" type="ordered locus">KVU_0628</name>
</gene>
<dbReference type="OrthoDB" id="9809751at2"/>
<dbReference type="Proteomes" id="UP000000692">
    <property type="component" value="Chromosome"/>
</dbReference>
<reference evidence="4 5" key="1">
    <citation type="journal article" date="2011" name="J. Bacteriol.">
        <title>Complete genome sequence of the industrial strain Ketogulonicigenium vulgare WSH-001.</title>
        <authorList>
            <person name="Liu L."/>
            <person name="Li Y."/>
            <person name="Zhang J."/>
            <person name="Zhou Z."/>
            <person name="Liu J."/>
            <person name="Li X."/>
            <person name="Zhou J."/>
            <person name="Du G."/>
            <person name="Wang L."/>
            <person name="Chen J."/>
        </authorList>
    </citation>
    <scope>NUCLEOTIDE SEQUENCE [LARGE SCALE GENOMIC DNA]</scope>
    <source>
        <strain evidence="4 5">WSH-001</strain>
    </source>
</reference>
<evidence type="ECO:0000313" key="4">
    <source>
        <dbReference type="EMBL" id="AEM40466.1"/>
    </source>
</evidence>
<sequence>MQISPLRDVPHFVPRIAQRAWQAWWQETDVTLQDYQAGVAAIAASAGIPCGFVAHDGGRYLGSVFLIENDLSARPTLTPWIAALWVEEDARRQGIAAQLMQHAQDSAAALGYAKVYLCASRDNAPYYAARGFDLVERDVGGLDVFSRSA</sequence>
<dbReference type="InterPro" id="IPR000182">
    <property type="entry name" value="GNAT_dom"/>
</dbReference>
<dbReference type="PROSITE" id="PS51186">
    <property type="entry name" value="GNAT"/>
    <property type="match status" value="1"/>
</dbReference>
<dbReference type="GO" id="GO:0016747">
    <property type="term" value="F:acyltransferase activity, transferring groups other than amino-acyl groups"/>
    <property type="evidence" value="ECO:0007669"/>
    <property type="project" value="InterPro"/>
</dbReference>
<feature type="domain" description="N-acetyltransferase" evidence="3">
    <location>
        <begin position="1"/>
        <end position="149"/>
    </location>
</feature>
<keyword evidence="2" id="KW-0012">Acyltransferase</keyword>
<evidence type="ECO:0000256" key="1">
    <source>
        <dbReference type="ARBA" id="ARBA00022679"/>
    </source>
</evidence>
<dbReference type="PANTHER" id="PTHR43877">
    <property type="entry name" value="AMINOALKYLPHOSPHONATE N-ACETYLTRANSFERASE-RELATED-RELATED"/>
    <property type="match status" value="1"/>
</dbReference>
<evidence type="ECO:0000259" key="3">
    <source>
        <dbReference type="PROSITE" id="PS51186"/>
    </source>
</evidence>
<dbReference type="RefSeq" id="WP_014537604.1">
    <property type="nucleotide sequence ID" value="NC_017384.1"/>
</dbReference>
<dbReference type="CDD" id="cd04301">
    <property type="entry name" value="NAT_SF"/>
    <property type="match status" value="1"/>
</dbReference>
<dbReference type="KEGG" id="kvl:KVU_0628"/>
<dbReference type="SUPFAM" id="SSF55729">
    <property type="entry name" value="Acyl-CoA N-acyltransferases (Nat)"/>
    <property type="match status" value="1"/>
</dbReference>
<accession>F9Y430</accession>
<name>F9Y430_KETVW</name>
<dbReference type="AlphaFoldDB" id="F9Y430"/>
<proteinExistence type="predicted"/>
<keyword evidence="1 4" id="KW-0808">Transferase</keyword>
<dbReference type="Gene3D" id="3.40.630.30">
    <property type="match status" value="1"/>
</dbReference>
<dbReference type="Pfam" id="PF00583">
    <property type="entry name" value="Acetyltransf_1"/>
    <property type="match status" value="1"/>
</dbReference>
<dbReference type="EMBL" id="CP002018">
    <property type="protein sequence ID" value="AEM40466.1"/>
    <property type="molecule type" value="Genomic_DNA"/>
</dbReference>
<dbReference type="PATRIC" id="fig|759362.5.peg.656"/>
<evidence type="ECO:0000256" key="2">
    <source>
        <dbReference type="ARBA" id="ARBA00023315"/>
    </source>
</evidence>